<accession>A0ABV2CX59</accession>
<dbReference type="CDD" id="cd00383">
    <property type="entry name" value="trans_reg_C"/>
    <property type="match status" value="1"/>
</dbReference>
<evidence type="ECO:0000256" key="2">
    <source>
        <dbReference type="PROSITE-ProRule" id="PRU00169"/>
    </source>
</evidence>
<dbReference type="InterPro" id="IPR001789">
    <property type="entry name" value="Sig_transdc_resp-reg_receiver"/>
</dbReference>
<gene>
    <name evidence="6" type="ORF">ABVV53_01700</name>
</gene>
<keyword evidence="2" id="KW-0597">Phosphoprotein</keyword>
<dbReference type="SMART" id="SM00448">
    <property type="entry name" value="REC"/>
    <property type="match status" value="1"/>
</dbReference>
<keyword evidence="1 3" id="KW-0238">DNA-binding</keyword>
<evidence type="ECO:0000259" key="4">
    <source>
        <dbReference type="PROSITE" id="PS50110"/>
    </source>
</evidence>
<protein>
    <submittedName>
        <fullName evidence="6">Response regulator transcription factor</fullName>
    </submittedName>
</protein>
<evidence type="ECO:0000256" key="1">
    <source>
        <dbReference type="ARBA" id="ARBA00023125"/>
    </source>
</evidence>
<dbReference type="Gene3D" id="1.10.10.10">
    <property type="entry name" value="Winged helix-like DNA-binding domain superfamily/Winged helix DNA-binding domain"/>
    <property type="match status" value="1"/>
</dbReference>
<dbReference type="PANTHER" id="PTHR48111">
    <property type="entry name" value="REGULATOR OF RPOS"/>
    <property type="match status" value="1"/>
</dbReference>
<sequence length="226" mass="25255">MKFLIIEDDRPTAEYLRQGLRELGHACDHASSGLDGLTQALTSHYDAIILDRNLPQLDGLSVLQAIRSQGQRVPVLILSAQGQVDDRVLGLNAGADDYLAKPCSFEELVARLSAIVRRGEPELQPHGGKMKVADLELDPLRRTAVRNGRSIELSTKEYQIVEYLMRHARQVVTRTMLLEAVWDYGFDPGTNVIDVHISRLRTKIDREGEAPLLHTVRGAGYRLSDH</sequence>
<proteinExistence type="predicted"/>
<dbReference type="Gene3D" id="6.10.250.690">
    <property type="match status" value="1"/>
</dbReference>
<dbReference type="Pfam" id="PF00486">
    <property type="entry name" value="Trans_reg_C"/>
    <property type="match status" value="1"/>
</dbReference>
<dbReference type="InterPro" id="IPR036388">
    <property type="entry name" value="WH-like_DNA-bd_sf"/>
</dbReference>
<reference evidence="6 7" key="1">
    <citation type="submission" date="2024-07" db="EMBL/GenBank/DDBJ databases">
        <title>Novosphingobium kalidii RD2P27.</title>
        <authorList>
            <person name="Sun J.-Q."/>
        </authorList>
    </citation>
    <scope>NUCLEOTIDE SEQUENCE [LARGE SCALE GENOMIC DNA]</scope>
    <source>
        <strain evidence="6 7">RD2P27</strain>
    </source>
</reference>
<name>A0ABV2CX59_9SPHN</name>
<comment type="caution">
    <text evidence="6">The sequence shown here is derived from an EMBL/GenBank/DDBJ whole genome shotgun (WGS) entry which is preliminary data.</text>
</comment>
<evidence type="ECO:0000313" key="6">
    <source>
        <dbReference type="EMBL" id="MET1754183.1"/>
    </source>
</evidence>
<dbReference type="Proteomes" id="UP001548713">
    <property type="component" value="Unassembled WGS sequence"/>
</dbReference>
<dbReference type="PROSITE" id="PS51755">
    <property type="entry name" value="OMPR_PHOB"/>
    <property type="match status" value="1"/>
</dbReference>
<dbReference type="Gene3D" id="3.40.50.2300">
    <property type="match status" value="1"/>
</dbReference>
<evidence type="ECO:0000256" key="3">
    <source>
        <dbReference type="PROSITE-ProRule" id="PRU01091"/>
    </source>
</evidence>
<feature type="DNA-binding region" description="OmpR/PhoB-type" evidence="3">
    <location>
        <begin position="127"/>
        <end position="225"/>
    </location>
</feature>
<dbReference type="PANTHER" id="PTHR48111:SF76">
    <property type="entry name" value="TWO-COMPONENT RESPONSE REGULATOR"/>
    <property type="match status" value="1"/>
</dbReference>
<feature type="domain" description="OmpR/PhoB-type" evidence="5">
    <location>
        <begin position="127"/>
        <end position="225"/>
    </location>
</feature>
<dbReference type="PROSITE" id="PS50110">
    <property type="entry name" value="RESPONSE_REGULATORY"/>
    <property type="match status" value="1"/>
</dbReference>
<dbReference type="EMBL" id="JBEWLY010000005">
    <property type="protein sequence ID" value="MET1754183.1"/>
    <property type="molecule type" value="Genomic_DNA"/>
</dbReference>
<dbReference type="InterPro" id="IPR001867">
    <property type="entry name" value="OmpR/PhoB-type_DNA-bd"/>
</dbReference>
<dbReference type="SUPFAM" id="SSF52172">
    <property type="entry name" value="CheY-like"/>
    <property type="match status" value="1"/>
</dbReference>
<dbReference type="CDD" id="cd19935">
    <property type="entry name" value="REC_OmpR_CusR-like"/>
    <property type="match status" value="1"/>
</dbReference>
<dbReference type="Pfam" id="PF00072">
    <property type="entry name" value="Response_reg"/>
    <property type="match status" value="1"/>
</dbReference>
<evidence type="ECO:0000259" key="5">
    <source>
        <dbReference type="PROSITE" id="PS51755"/>
    </source>
</evidence>
<dbReference type="RefSeq" id="WP_353982594.1">
    <property type="nucleotide sequence ID" value="NZ_JBEWLY010000005.1"/>
</dbReference>
<dbReference type="InterPro" id="IPR011006">
    <property type="entry name" value="CheY-like_superfamily"/>
</dbReference>
<feature type="modified residue" description="4-aspartylphosphate" evidence="2">
    <location>
        <position position="51"/>
    </location>
</feature>
<keyword evidence="7" id="KW-1185">Reference proteome</keyword>
<organism evidence="6 7">
    <name type="scientific">Novosphingobium kalidii</name>
    <dbReference type="NCBI Taxonomy" id="3230299"/>
    <lineage>
        <taxon>Bacteria</taxon>
        <taxon>Pseudomonadati</taxon>
        <taxon>Pseudomonadota</taxon>
        <taxon>Alphaproteobacteria</taxon>
        <taxon>Sphingomonadales</taxon>
        <taxon>Sphingomonadaceae</taxon>
        <taxon>Novosphingobium</taxon>
    </lineage>
</organism>
<dbReference type="SMART" id="SM00862">
    <property type="entry name" value="Trans_reg_C"/>
    <property type="match status" value="1"/>
</dbReference>
<feature type="domain" description="Response regulatory" evidence="4">
    <location>
        <begin position="2"/>
        <end position="116"/>
    </location>
</feature>
<dbReference type="InterPro" id="IPR039420">
    <property type="entry name" value="WalR-like"/>
</dbReference>
<evidence type="ECO:0000313" key="7">
    <source>
        <dbReference type="Proteomes" id="UP001548713"/>
    </source>
</evidence>